<dbReference type="AlphaFoldDB" id="A0A816SYX8"/>
<comment type="caution">
    <text evidence="2">The sequence shown here is derived from an EMBL/GenBank/DDBJ whole genome shotgun (WGS) entry which is preliminary data.</text>
</comment>
<gene>
    <name evidence="4" type="ORF">OVN521_LOCUS11229</name>
    <name evidence="5" type="ORF">UXM345_LOCUS18312</name>
    <name evidence="2" type="ORF">WKI299_LOCUS18892</name>
    <name evidence="3" type="ORF">XDN619_LOCUS30909</name>
</gene>
<evidence type="ECO:0000313" key="3">
    <source>
        <dbReference type="EMBL" id="CAF2165804.1"/>
    </source>
</evidence>
<evidence type="ECO:0000313" key="5">
    <source>
        <dbReference type="EMBL" id="CAF4036182.1"/>
    </source>
</evidence>
<evidence type="ECO:0000313" key="4">
    <source>
        <dbReference type="EMBL" id="CAF3932850.1"/>
    </source>
</evidence>
<accession>A0A816SYX8</accession>
<evidence type="ECO:0000313" key="6">
    <source>
        <dbReference type="Proteomes" id="UP000663856"/>
    </source>
</evidence>
<dbReference type="Proteomes" id="UP000663856">
    <property type="component" value="Unassembled WGS sequence"/>
</dbReference>
<dbReference type="Proteomes" id="UP000663887">
    <property type="component" value="Unassembled WGS sequence"/>
</dbReference>
<dbReference type="EMBL" id="CAJNRF010007748">
    <property type="protein sequence ID" value="CAF2094514.1"/>
    <property type="molecule type" value="Genomic_DNA"/>
</dbReference>
<evidence type="ECO:0000313" key="7">
    <source>
        <dbReference type="Proteomes" id="UP000663866"/>
    </source>
</evidence>
<proteinExistence type="predicted"/>
<evidence type="ECO:0000259" key="1">
    <source>
        <dbReference type="PROSITE" id="PS50181"/>
    </source>
</evidence>
<feature type="domain" description="F-box" evidence="1">
    <location>
        <begin position="5"/>
        <end position="52"/>
    </location>
</feature>
<evidence type="ECO:0000313" key="2">
    <source>
        <dbReference type="EMBL" id="CAF2094514.1"/>
    </source>
</evidence>
<name>A0A816SYX8_9BILA</name>
<organism evidence="2 6">
    <name type="scientific">Rotaria magnacalcarata</name>
    <dbReference type="NCBI Taxonomy" id="392030"/>
    <lineage>
        <taxon>Eukaryota</taxon>
        <taxon>Metazoa</taxon>
        <taxon>Spiralia</taxon>
        <taxon>Gnathifera</taxon>
        <taxon>Rotifera</taxon>
        <taxon>Eurotatoria</taxon>
        <taxon>Bdelloidea</taxon>
        <taxon>Philodinida</taxon>
        <taxon>Philodinidae</taxon>
        <taxon>Rotaria</taxon>
    </lineage>
</organism>
<dbReference type="SUPFAM" id="SSF81383">
    <property type="entry name" value="F-box domain"/>
    <property type="match status" value="1"/>
</dbReference>
<sequence length="531" mass="63274">MKHLSIELNDLPNEIIVFILRKLYDAEVLYSLIGVNKRLTKITHDSIFTSHLTLTYFSNDFPYPLPDSMLDRFCSQILHEIHHKIKWLTLESTSMQRILRATNYPNLYGLGLYGINVNEAISLFTDDITFTCIVKNQISSLIIDISQDKKQILTTNMNKIIFTRIFTMFTNLQYLDFGPSSIWYQRISFDMPFPTITCLNLLELHICVNYFSDLLYLLDGRFNKLHTLHVNIYHIKYSRSTINSGEKLPNLKCFSLYCDMRTLAYDELIVPFLHRMLNLEILDLHIKVDRYKGFINGNDLKENIINYMPQLNKFTFNIRVFNHISNKINLPSNEDIQYTFKDFKDNQIISCVNLFQEKQFRYCHIYSYPYKMKYYDNISNNFPGGLFKYVHKVSLYDEYPFEHEFFLRIQKSFPFMKELTVINAKPQKNKLYRKSKNDNQDLSIIKYPHLIRLNLFQAHDDYVEQFLVDTDMCLPNHVHLSVNYEVMKMVTENFTRNATRINCEKLRSLYLWGTCEITKHVKDYFPHTHIF</sequence>
<reference evidence="2" key="1">
    <citation type="submission" date="2021-02" db="EMBL/GenBank/DDBJ databases">
        <authorList>
            <person name="Nowell W R."/>
        </authorList>
    </citation>
    <scope>NUCLEOTIDE SEQUENCE</scope>
</reference>
<dbReference type="InterPro" id="IPR001810">
    <property type="entry name" value="F-box_dom"/>
</dbReference>
<keyword evidence="7" id="KW-1185">Reference proteome</keyword>
<protein>
    <recommendedName>
        <fullName evidence="1">F-box domain-containing protein</fullName>
    </recommendedName>
</protein>
<dbReference type="InterPro" id="IPR036047">
    <property type="entry name" value="F-box-like_dom_sf"/>
</dbReference>
<dbReference type="PROSITE" id="PS50181">
    <property type="entry name" value="FBOX"/>
    <property type="match status" value="1"/>
</dbReference>
<dbReference type="EMBL" id="CAJOBF010002468">
    <property type="protein sequence ID" value="CAF4036182.1"/>
    <property type="molecule type" value="Genomic_DNA"/>
</dbReference>
<dbReference type="Proteomes" id="UP000663866">
    <property type="component" value="Unassembled WGS sequence"/>
</dbReference>
<dbReference type="Proteomes" id="UP000663842">
    <property type="component" value="Unassembled WGS sequence"/>
</dbReference>
<dbReference type="EMBL" id="CAJNRG010015352">
    <property type="protein sequence ID" value="CAF2165804.1"/>
    <property type="molecule type" value="Genomic_DNA"/>
</dbReference>
<dbReference type="EMBL" id="CAJOBG010001479">
    <property type="protein sequence ID" value="CAF3932850.1"/>
    <property type="molecule type" value="Genomic_DNA"/>
</dbReference>